<dbReference type="Proteomes" id="UP000017081">
    <property type="component" value="Unassembled WGS sequence"/>
</dbReference>
<dbReference type="HOGENOM" id="CLU_433265_0_0_0"/>
<dbReference type="PATRIC" id="fig|1319815.3.peg.2820"/>
<accession>U7UV66</accession>
<evidence type="ECO:0000313" key="4">
    <source>
        <dbReference type="Proteomes" id="UP000017081"/>
    </source>
</evidence>
<dbReference type="InterPro" id="IPR000160">
    <property type="entry name" value="GGDEF_dom"/>
</dbReference>
<protein>
    <recommendedName>
        <fullName evidence="2">GGDEF domain-containing protein</fullName>
    </recommendedName>
</protein>
<dbReference type="RefSeq" id="WP_023052492.1">
    <property type="nucleotide sequence ID" value="NZ_CP173060.2"/>
</dbReference>
<comment type="caution">
    <text evidence="3">The sequence shown here is derived from an EMBL/GenBank/DDBJ whole genome shotgun (WGS) entry which is preliminary data.</text>
</comment>
<dbReference type="SUPFAM" id="SSF53850">
    <property type="entry name" value="Periplasmic binding protein-like II"/>
    <property type="match status" value="2"/>
</dbReference>
<name>U7UV66_9FUSO</name>
<dbReference type="SUPFAM" id="SSF55073">
    <property type="entry name" value="Nucleotide cyclase"/>
    <property type="match status" value="1"/>
</dbReference>
<evidence type="ECO:0000256" key="1">
    <source>
        <dbReference type="SAM" id="Phobius"/>
    </source>
</evidence>
<gene>
    <name evidence="3" type="ORF">HMPREF0202_02975</name>
</gene>
<dbReference type="CDD" id="cd01949">
    <property type="entry name" value="GGDEF"/>
    <property type="match status" value="1"/>
</dbReference>
<dbReference type="InterPro" id="IPR052155">
    <property type="entry name" value="Biofilm_reg_signaling"/>
</dbReference>
<dbReference type="Gene3D" id="3.30.70.270">
    <property type="match status" value="1"/>
</dbReference>
<dbReference type="InterPro" id="IPR029787">
    <property type="entry name" value="Nucleotide_cyclase"/>
</dbReference>
<proteinExistence type="predicted"/>
<dbReference type="InterPro" id="IPR043128">
    <property type="entry name" value="Rev_trsase/Diguanyl_cyclase"/>
</dbReference>
<keyword evidence="1" id="KW-0812">Transmembrane</keyword>
<keyword evidence="1" id="KW-0472">Membrane</keyword>
<dbReference type="AlphaFoldDB" id="U7UV66"/>
<dbReference type="PANTHER" id="PTHR44757:SF2">
    <property type="entry name" value="BIOFILM ARCHITECTURE MAINTENANCE PROTEIN MBAA"/>
    <property type="match status" value="1"/>
</dbReference>
<sequence length="648" mass="75085">MYKLAAIFIFLFFTSVTALGDNLNIGLITDEFMEKKVNKKSFNDLILEMLAEESVEFNVVKGSRNDITKKFLTGDINLIFPIRKNDFPGIKINYSDNVYSQILHIASNKENIRNMEALSGKTLYILRNTGIKKSIQKKLRDNNVIANVEVVDDLKKYSNQIIIDSSSFTHDLNYTFMIGKVPFTVFGYNGENPDLLNKINKALEKKYFCIFNNHKEKVEQTLRKEKFFYSLTTAEKKYLENLKEINIAYEENSTVSHYIPESKSYGGVLPLVWNEIAKDLDLKLNIINEPYEGWDKIVSRFENGEIKSLGVAKFPGRENKYIFSNKLTDIHTYKIYKSDCKENIDSKIGVIEESIEDYISKEYYPKENIIRYKNKVELIDALKREDVKSILHVNPYLSGISGYNSEIFYSFPINLAFNKEDIIFKNIFDKAYIYLVDKDLLKEKSIESDKRFSALKVKEAEYLRGLLYRGVLLFLIFLVFVLGVFFVEKRKKAKDLEKIAFFDILSTLGNRYNFNNACEEFESKSGVCIVVDLDNFKNANDTFGHSVGDEIIKECGLLLKNIFGEKNTFRISGDEYYIFVSSENFDSQLNELKDTLERSYTLKKYSISMSVGYFFKTFETGILEGFKKADTGMYRAKKISGNSFYCER</sequence>
<feature type="domain" description="GGDEF" evidence="2">
    <location>
        <begin position="524"/>
        <end position="648"/>
    </location>
</feature>
<reference evidence="3 4" key="1">
    <citation type="submission" date="2013-08" db="EMBL/GenBank/DDBJ databases">
        <authorList>
            <person name="Weinstock G."/>
            <person name="Sodergren E."/>
            <person name="Wylie T."/>
            <person name="Fulton L."/>
            <person name="Fulton R."/>
            <person name="Fronick C."/>
            <person name="O'Laughlin M."/>
            <person name="Godfrey J."/>
            <person name="Miner T."/>
            <person name="Herter B."/>
            <person name="Appelbaum E."/>
            <person name="Cordes M."/>
            <person name="Lek S."/>
            <person name="Wollam A."/>
            <person name="Pepin K.H."/>
            <person name="Palsikar V.B."/>
            <person name="Mitreva M."/>
            <person name="Wilson R.K."/>
        </authorList>
    </citation>
    <scope>NUCLEOTIDE SEQUENCE [LARGE SCALE GENOMIC DNA]</scope>
    <source>
        <strain evidence="3 4">ATCC BAA-474</strain>
    </source>
</reference>
<organism evidence="3 4">
    <name type="scientific">Cetobacterium somerae ATCC BAA-474</name>
    <dbReference type="NCBI Taxonomy" id="1319815"/>
    <lineage>
        <taxon>Bacteria</taxon>
        <taxon>Fusobacteriati</taxon>
        <taxon>Fusobacteriota</taxon>
        <taxon>Fusobacteriia</taxon>
        <taxon>Fusobacteriales</taxon>
        <taxon>Fusobacteriaceae</taxon>
        <taxon>Cetobacterium</taxon>
    </lineage>
</organism>
<keyword evidence="4" id="KW-1185">Reference proteome</keyword>
<dbReference type="STRING" id="1319815.HMPREF0202_02975"/>
<dbReference type="Gene3D" id="3.40.190.10">
    <property type="entry name" value="Periplasmic binding protein-like II"/>
    <property type="match status" value="4"/>
</dbReference>
<dbReference type="eggNOG" id="COG5001">
    <property type="taxonomic scope" value="Bacteria"/>
</dbReference>
<keyword evidence="1" id="KW-1133">Transmembrane helix</keyword>
<feature type="transmembrane region" description="Helical" evidence="1">
    <location>
        <begin position="466"/>
        <end position="487"/>
    </location>
</feature>
<dbReference type="Pfam" id="PF00990">
    <property type="entry name" value="GGDEF"/>
    <property type="match status" value="1"/>
</dbReference>
<dbReference type="SMART" id="SM00267">
    <property type="entry name" value="GGDEF"/>
    <property type="match status" value="1"/>
</dbReference>
<dbReference type="EMBL" id="AXZF01000202">
    <property type="protein sequence ID" value="ERT63205.1"/>
    <property type="molecule type" value="Genomic_DNA"/>
</dbReference>
<evidence type="ECO:0000259" key="2">
    <source>
        <dbReference type="PROSITE" id="PS50887"/>
    </source>
</evidence>
<evidence type="ECO:0000313" key="3">
    <source>
        <dbReference type="EMBL" id="ERT63205.1"/>
    </source>
</evidence>
<dbReference type="PROSITE" id="PS50887">
    <property type="entry name" value="GGDEF"/>
    <property type="match status" value="1"/>
</dbReference>
<dbReference type="NCBIfam" id="TIGR00254">
    <property type="entry name" value="GGDEF"/>
    <property type="match status" value="1"/>
</dbReference>
<dbReference type="PANTHER" id="PTHR44757">
    <property type="entry name" value="DIGUANYLATE CYCLASE DGCP"/>
    <property type="match status" value="1"/>
</dbReference>